<dbReference type="NCBIfam" id="TIGR03848">
    <property type="entry name" value="MSMEG_4193"/>
    <property type="match status" value="1"/>
</dbReference>
<accession>A0A6J7SDA8</accession>
<organism evidence="2">
    <name type="scientific">freshwater metagenome</name>
    <dbReference type="NCBI Taxonomy" id="449393"/>
    <lineage>
        <taxon>unclassified sequences</taxon>
        <taxon>metagenomes</taxon>
        <taxon>ecological metagenomes</taxon>
    </lineage>
</organism>
<dbReference type="EMBL" id="CAFBPZ010000046">
    <property type="protein sequence ID" value="CAB5038390.1"/>
    <property type="molecule type" value="Genomic_DNA"/>
</dbReference>
<feature type="compositionally biased region" description="Gly residues" evidence="1">
    <location>
        <begin position="221"/>
        <end position="230"/>
    </location>
</feature>
<dbReference type="InterPro" id="IPR022492">
    <property type="entry name" value="Phosphomutase_MSMEG4193_put"/>
</dbReference>
<dbReference type="SUPFAM" id="SSF53254">
    <property type="entry name" value="Phosphoglycerate mutase-like"/>
    <property type="match status" value="1"/>
</dbReference>
<protein>
    <submittedName>
        <fullName evidence="2">Unannotated protein</fullName>
    </submittedName>
</protein>
<evidence type="ECO:0000256" key="1">
    <source>
        <dbReference type="SAM" id="MobiDB-lite"/>
    </source>
</evidence>
<reference evidence="2" key="1">
    <citation type="submission" date="2020-05" db="EMBL/GenBank/DDBJ databases">
        <authorList>
            <person name="Chiriac C."/>
            <person name="Salcher M."/>
            <person name="Ghai R."/>
            <person name="Kavagutti S V."/>
        </authorList>
    </citation>
    <scope>NUCLEOTIDE SEQUENCE</scope>
</reference>
<dbReference type="Gene3D" id="3.40.50.1240">
    <property type="entry name" value="Phosphoglycerate mutase-like"/>
    <property type="match status" value="1"/>
</dbReference>
<dbReference type="SMART" id="SM00855">
    <property type="entry name" value="PGAM"/>
    <property type="match status" value="1"/>
</dbReference>
<dbReference type="InterPro" id="IPR029033">
    <property type="entry name" value="His_PPase_superfam"/>
</dbReference>
<dbReference type="AlphaFoldDB" id="A0A6J7SDA8"/>
<gene>
    <name evidence="2" type="ORF">UFOPK4237_00814</name>
</gene>
<dbReference type="Pfam" id="PF00300">
    <property type="entry name" value="His_Phos_1"/>
    <property type="match status" value="1"/>
</dbReference>
<dbReference type="GO" id="GO:0005737">
    <property type="term" value="C:cytoplasm"/>
    <property type="evidence" value="ECO:0007669"/>
    <property type="project" value="TreeGrafter"/>
</dbReference>
<sequence length="230" mass="24688">MTTLILVRHGRTAANRDGILAGWTPGITLDEVGEVQAAAVALRLAGLPIKGVVSSPLERTVQTAEAIVGDRDFDIALDPGIGECKYGDWTGRPLRELAKEPLWKIVQGQPSAAVFPGENGESIREMAHRAISSVHHWNEQFGPDGLYVMVSHGDVIKAIVSNALGTHLDLYQRVQIDPCSVSVIQYTPSRPFAIHVNDTGSDLSRLIPSKKSRRTRKGDAVIGGGAGQEA</sequence>
<dbReference type="GO" id="GO:0016791">
    <property type="term" value="F:phosphatase activity"/>
    <property type="evidence" value="ECO:0007669"/>
    <property type="project" value="TreeGrafter"/>
</dbReference>
<dbReference type="PANTHER" id="PTHR48100">
    <property type="entry name" value="BROAD-SPECIFICITY PHOSPHATASE YOR283W-RELATED"/>
    <property type="match status" value="1"/>
</dbReference>
<feature type="region of interest" description="Disordered" evidence="1">
    <location>
        <begin position="210"/>
        <end position="230"/>
    </location>
</feature>
<evidence type="ECO:0000313" key="2">
    <source>
        <dbReference type="EMBL" id="CAB5038390.1"/>
    </source>
</evidence>
<proteinExistence type="predicted"/>
<name>A0A6J7SDA8_9ZZZZ</name>
<dbReference type="CDD" id="cd07067">
    <property type="entry name" value="HP_PGM_like"/>
    <property type="match status" value="1"/>
</dbReference>
<dbReference type="PANTHER" id="PTHR48100:SF2">
    <property type="entry name" value="CONSERVED PROTEIN"/>
    <property type="match status" value="1"/>
</dbReference>
<dbReference type="InterPro" id="IPR050275">
    <property type="entry name" value="PGM_Phosphatase"/>
</dbReference>
<dbReference type="InterPro" id="IPR013078">
    <property type="entry name" value="His_Pase_superF_clade-1"/>
</dbReference>